<organism evidence="1">
    <name type="scientific">groundwater metagenome</name>
    <dbReference type="NCBI Taxonomy" id="717931"/>
    <lineage>
        <taxon>unclassified sequences</taxon>
        <taxon>metagenomes</taxon>
        <taxon>ecological metagenomes</taxon>
    </lineage>
</organism>
<dbReference type="AlphaFoldDB" id="A0A098EG36"/>
<protein>
    <submittedName>
        <fullName evidence="1">Uncharacterized protein</fullName>
    </submittedName>
</protein>
<dbReference type="Gene3D" id="2.50.20.10">
    <property type="entry name" value="Lipoprotein localisation LolA/LolB/LppX"/>
    <property type="match status" value="1"/>
</dbReference>
<proteinExistence type="predicted"/>
<accession>A0A098EG36</accession>
<reference evidence="1" key="1">
    <citation type="submission" date="2014-09" db="EMBL/GenBank/DDBJ databases">
        <authorList>
            <person name="Probst J Alexander"/>
        </authorList>
    </citation>
    <scope>NUCLEOTIDE SEQUENCE</scope>
</reference>
<gene>
    <name evidence="1" type="ORF">MSIBF_A910005</name>
</gene>
<name>A0A098EG36_9ZZZZ</name>
<evidence type="ECO:0000313" key="1">
    <source>
        <dbReference type="EMBL" id="CEG14025.1"/>
    </source>
</evidence>
<dbReference type="EMBL" id="CCXY01000459">
    <property type="protein sequence ID" value="CEG14025.1"/>
    <property type="molecule type" value="Genomic_DNA"/>
</dbReference>
<sequence length="293" mass="33337">MKHKNGLAIGLIISAVLLLIVGFTLLSGVNQDSPFIPTNSSMENSTIYFLEDKEGVINGTELLDRLNLSFDEIPHNTNPTFKIGNKFEYIAHNPKIGRAGHDYTTQGIQKITYSVVEKEKSSGIECYVIESVNLFLTNEFDPSSSGRVSRQIYYISTETGRIIRFTSSEASIKNGVEMNKKDYFADVPSEISEVYNSIIAYSPWMLSLDDEFEMEIKRFVEGKIEKEVITVVGRDKIKNRECYIVELRNIGENNDVISRETKWIDTQKRILIKSEVYYGNLKINSIELVSELK</sequence>